<dbReference type="EMBL" id="CR555308">
    <property type="protein sequence ID" value="CAI10677.1"/>
    <property type="molecule type" value="Genomic_DNA"/>
</dbReference>
<keyword evidence="2" id="KW-1185">Reference proteome</keyword>
<reference evidence="1 2" key="1">
    <citation type="journal article" date="2005" name="Arch. Microbiol.">
        <title>The genome sequence of an anaerobic aromatic-degrading denitrifying bacterium, strain EbN1.</title>
        <authorList>
            <person name="Rabus R."/>
            <person name="Kube M."/>
            <person name="Heider J."/>
            <person name="Beck A."/>
            <person name="Heitmann K."/>
            <person name="Widdel F."/>
            <person name="Reinhardt R."/>
        </authorList>
    </citation>
    <scope>NUCLEOTIDE SEQUENCE [LARGE SCALE GENOMIC DNA]</scope>
    <source>
        <strain evidence="1 2">EbN1</strain>
        <plasmid evidence="2">Plasmid pAzo2</plasmid>
    </source>
</reference>
<evidence type="ECO:0000313" key="2">
    <source>
        <dbReference type="Proteomes" id="UP000006552"/>
    </source>
</evidence>
<gene>
    <name evidence="1" type="ORF">p2A317</name>
</gene>
<accession>Q5NW87</accession>
<dbReference type="HOGENOM" id="CLU_2285586_0_0_4"/>
<sequence>MQAVTFVGMRRHPGTRLSSAAVGRRADPRLAQSLSSPVDTLGEESRLLPRHAALCLRHHHLAGHWPTGIGSNTTVADHSCPTPVKARLAAVEGGSDVEAGG</sequence>
<proteinExistence type="predicted"/>
<evidence type="ECO:0000313" key="1">
    <source>
        <dbReference type="EMBL" id="CAI10677.1"/>
    </source>
</evidence>
<name>Q5NW87_AROAE</name>
<dbReference type="AlphaFoldDB" id="Q5NW87"/>
<protein>
    <submittedName>
        <fullName evidence="1">Uncharacterized protein</fullName>
    </submittedName>
</protein>
<dbReference type="Proteomes" id="UP000006552">
    <property type="component" value="Plasmid 2"/>
</dbReference>
<keyword evidence="1" id="KW-0614">Plasmid</keyword>
<organism evidence="1 2">
    <name type="scientific">Aromatoleum aromaticum (strain DSM 19018 / LMG 30748 / EbN1)</name>
    <name type="common">Azoarcus sp. (strain EbN1)</name>
    <dbReference type="NCBI Taxonomy" id="76114"/>
    <lineage>
        <taxon>Bacteria</taxon>
        <taxon>Pseudomonadati</taxon>
        <taxon>Pseudomonadota</taxon>
        <taxon>Betaproteobacteria</taxon>
        <taxon>Rhodocyclales</taxon>
        <taxon>Rhodocyclaceae</taxon>
        <taxon>Aromatoleum</taxon>
    </lineage>
</organism>
<dbReference type="KEGG" id="eba:p2A317"/>
<geneLocation type="plasmid" evidence="2">
    <name>pAzo2</name>
</geneLocation>